<keyword evidence="1" id="KW-0732">Signal</keyword>
<dbReference type="SUPFAM" id="SSF52833">
    <property type="entry name" value="Thioredoxin-like"/>
    <property type="match status" value="1"/>
</dbReference>
<dbReference type="InterPro" id="IPR036249">
    <property type="entry name" value="Thioredoxin-like_sf"/>
</dbReference>
<geneLocation type="plasmid" evidence="2 3">
    <name>p15628B_125</name>
</geneLocation>
<keyword evidence="2" id="KW-0614">Plasmid</keyword>
<dbReference type="InterPro" id="IPR039555">
    <property type="entry name" value="TraF/TrbB"/>
</dbReference>
<dbReference type="NCBIfam" id="TIGR02738">
    <property type="entry name" value="TrbB"/>
    <property type="match status" value="1"/>
</dbReference>
<reference evidence="2" key="1">
    <citation type="submission" date="2023-04" db="EMBL/GenBank/DDBJ databases">
        <title>Co-integrate Col3M blaNDM-1-harbouring plasmids in clinical Providencia rettgeri isolates from Argentina.</title>
        <authorList>
            <person name="de Belder D."/>
            <person name="Martino F."/>
            <person name="Tijet N."/>
            <person name="Melano R.G."/>
            <person name="Faccone D."/>
            <person name="de Mendieta J.M."/>
            <person name="Rapoport M."/>
            <person name="Albornoz E."/>
            <person name="Petroni A."/>
            <person name="Tuduri E."/>
            <person name="Derdoy L."/>
            <person name="Cogut S."/>
            <person name="Errecalde L."/>
            <person name="Pasteran F."/>
            <person name="Corso A."/>
            <person name="Gomez S.A."/>
        </authorList>
    </citation>
    <scope>NUCLEOTIDE SEQUENCE</scope>
    <source>
        <strain evidence="2">PreM15628</strain>
        <plasmid evidence="2">p15628B_125</plasmid>
    </source>
</reference>
<organism evidence="2 3">
    <name type="scientific">Providencia rettgeri</name>
    <dbReference type="NCBI Taxonomy" id="587"/>
    <lineage>
        <taxon>Bacteria</taxon>
        <taxon>Pseudomonadati</taxon>
        <taxon>Pseudomonadota</taxon>
        <taxon>Gammaproteobacteria</taxon>
        <taxon>Enterobacterales</taxon>
        <taxon>Morganellaceae</taxon>
        <taxon>Providencia</taxon>
    </lineage>
</organism>
<dbReference type="EMBL" id="CP123374">
    <property type="protein sequence ID" value="WHT96060.1"/>
    <property type="molecule type" value="Genomic_DNA"/>
</dbReference>
<gene>
    <name evidence="2" type="primary">trbB</name>
    <name evidence="2" type="ORF">KOF27_22570</name>
</gene>
<evidence type="ECO:0000256" key="1">
    <source>
        <dbReference type="SAM" id="SignalP"/>
    </source>
</evidence>
<dbReference type="AlphaFoldDB" id="A0AAJ6K4N0"/>
<dbReference type="Pfam" id="PF13728">
    <property type="entry name" value="TraF"/>
    <property type="match status" value="1"/>
</dbReference>
<evidence type="ECO:0000313" key="2">
    <source>
        <dbReference type="EMBL" id="WHT96060.1"/>
    </source>
</evidence>
<evidence type="ECO:0000313" key="3">
    <source>
        <dbReference type="Proteomes" id="UP000682358"/>
    </source>
</evidence>
<dbReference type="InterPro" id="IPR014109">
    <property type="entry name" value="Thiol-disulphide_isomerase_rbB"/>
</dbReference>
<name>A0AAJ6K4N0_PRORE</name>
<protein>
    <submittedName>
        <fullName evidence="2">Type-F conjugative transfer system pilin assembly thiol-disulfide isomerase TrbB</fullName>
    </submittedName>
</protein>
<feature type="signal peptide" evidence="1">
    <location>
        <begin position="1"/>
        <end position="18"/>
    </location>
</feature>
<dbReference type="RefSeq" id="WP_283658101.1">
    <property type="nucleotide sequence ID" value="NZ_CP123372.1"/>
</dbReference>
<dbReference type="NCBIfam" id="NF010288">
    <property type="entry name" value="PRK13728.1"/>
    <property type="match status" value="1"/>
</dbReference>
<proteinExistence type="predicted"/>
<dbReference type="Proteomes" id="UP000682358">
    <property type="component" value="Plasmid p15628B_125"/>
</dbReference>
<feature type="chain" id="PRO_5042516392" evidence="1">
    <location>
        <begin position="19"/>
        <end position="178"/>
    </location>
</feature>
<accession>A0AAJ6K4N0</accession>
<keyword evidence="2" id="KW-0413">Isomerase</keyword>
<dbReference type="GO" id="GO:0016853">
    <property type="term" value="F:isomerase activity"/>
    <property type="evidence" value="ECO:0007669"/>
    <property type="project" value="UniProtKB-KW"/>
</dbReference>
<dbReference type="Gene3D" id="3.40.30.10">
    <property type="entry name" value="Glutaredoxin"/>
    <property type="match status" value="1"/>
</dbReference>
<sequence length="178" mass="19572">MRKAFLFISLLCSAVVNASVLDEIKELEAHKGSTVMEQPSIVSEPPEPVVPITPEARPYQLPNGKVVNLNDYTLVLFMQSQCPYCHQFDPQFALLSAQMGLKVFPYTLDGQGDMAFPNAIPAPPEVVQTFFGGGLQVLTPSVFLVEVNTLKTYPLLQGLTDMQDVVNRVNSNLMLATQ</sequence>